<feature type="coiled-coil region" evidence="1">
    <location>
        <begin position="49"/>
        <end position="76"/>
    </location>
</feature>
<accession>A0ABQ1MBR2</accession>
<comment type="caution">
    <text evidence="2">The sequence shown here is derived from an EMBL/GenBank/DDBJ whole genome shotgun (WGS) entry which is preliminary data.</text>
</comment>
<organism evidence="2 3">
    <name type="scientific">Parapedobacter defluvii</name>
    <dbReference type="NCBI Taxonomy" id="2045106"/>
    <lineage>
        <taxon>Bacteria</taxon>
        <taxon>Pseudomonadati</taxon>
        <taxon>Bacteroidota</taxon>
        <taxon>Sphingobacteriia</taxon>
        <taxon>Sphingobacteriales</taxon>
        <taxon>Sphingobacteriaceae</taxon>
        <taxon>Parapedobacter</taxon>
    </lineage>
</organism>
<dbReference type="Pfam" id="PF01527">
    <property type="entry name" value="HTH_Tnp_1"/>
    <property type="match status" value="1"/>
</dbReference>
<dbReference type="Proteomes" id="UP000597338">
    <property type="component" value="Unassembled WGS sequence"/>
</dbReference>
<dbReference type="RefSeq" id="WP_188752514.1">
    <property type="nucleotide sequence ID" value="NZ_BMIK01000012.1"/>
</dbReference>
<proteinExistence type="predicted"/>
<gene>
    <name evidence="2" type="ORF">GCM10011386_32570</name>
</gene>
<evidence type="ECO:0000256" key="1">
    <source>
        <dbReference type="SAM" id="Coils"/>
    </source>
</evidence>
<dbReference type="InterPro" id="IPR009057">
    <property type="entry name" value="Homeodomain-like_sf"/>
</dbReference>
<dbReference type="EMBL" id="BMIK01000012">
    <property type="protein sequence ID" value="GGC37957.1"/>
    <property type="molecule type" value="Genomic_DNA"/>
</dbReference>
<name>A0ABQ1MBR2_9SPHI</name>
<evidence type="ECO:0000313" key="3">
    <source>
        <dbReference type="Proteomes" id="UP000597338"/>
    </source>
</evidence>
<protein>
    <submittedName>
        <fullName evidence="2">Transposase</fullName>
    </submittedName>
</protein>
<sequence length="86" mass="9868">MNKTKVNEAAMISAIKASECGKRVSEICRELGVHRSTFYLWKKKYLSIRESEQNLLNKQEAENLRLKQQRSALESNTSIIAKLLLS</sequence>
<evidence type="ECO:0000313" key="2">
    <source>
        <dbReference type="EMBL" id="GGC37957.1"/>
    </source>
</evidence>
<keyword evidence="3" id="KW-1185">Reference proteome</keyword>
<dbReference type="SUPFAM" id="SSF46689">
    <property type="entry name" value="Homeodomain-like"/>
    <property type="match status" value="1"/>
</dbReference>
<keyword evidence="1" id="KW-0175">Coiled coil</keyword>
<dbReference type="InterPro" id="IPR002514">
    <property type="entry name" value="Transposase_8"/>
</dbReference>
<dbReference type="Gene3D" id="1.10.10.60">
    <property type="entry name" value="Homeodomain-like"/>
    <property type="match status" value="1"/>
</dbReference>
<reference evidence="3" key="1">
    <citation type="journal article" date="2019" name="Int. J. Syst. Evol. Microbiol.">
        <title>The Global Catalogue of Microorganisms (GCM) 10K type strain sequencing project: providing services to taxonomists for standard genome sequencing and annotation.</title>
        <authorList>
            <consortium name="The Broad Institute Genomics Platform"/>
            <consortium name="The Broad Institute Genome Sequencing Center for Infectious Disease"/>
            <person name="Wu L."/>
            <person name="Ma J."/>
        </authorList>
    </citation>
    <scope>NUCLEOTIDE SEQUENCE [LARGE SCALE GENOMIC DNA]</scope>
    <source>
        <strain evidence="3">CGMCC 1.15342</strain>
    </source>
</reference>